<comment type="caution">
    <text evidence="1">The sequence shown here is derived from an EMBL/GenBank/DDBJ whole genome shotgun (WGS) entry which is preliminary data.</text>
</comment>
<reference evidence="2" key="1">
    <citation type="journal article" date="2019" name="Int. J. Syst. Evol. Microbiol.">
        <title>The Global Catalogue of Microorganisms (GCM) 10K type strain sequencing project: providing services to taxonomists for standard genome sequencing and annotation.</title>
        <authorList>
            <consortium name="The Broad Institute Genomics Platform"/>
            <consortium name="The Broad Institute Genome Sequencing Center for Infectious Disease"/>
            <person name="Wu L."/>
            <person name="Ma J."/>
        </authorList>
    </citation>
    <scope>NUCLEOTIDE SEQUENCE [LARGE SCALE GENOMIC DNA]</scope>
    <source>
        <strain evidence="2">CCUG 63369</strain>
    </source>
</reference>
<organism evidence="1 2">
    <name type="scientific">Streptomonospora algeriensis</name>
    <dbReference type="NCBI Taxonomy" id="995084"/>
    <lineage>
        <taxon>Bacteria</taxon>
        <taxon>Bacillati</taxon>
        <taxon>Actinomycetota</taxon>
        <taxon>Actinomycetes</taxon>
        <taxon>Streptosporangiales</taxon>
        <taxon>Nocardiopsidaceae</taxon>
        <taxon>Streptomonospora</taxon>
    </lineage>
</organism>
<name>A0ABW3BCN7_9ACTN</name>
<sequence>MWLTTESDPAALTARAVAQRLVGEGRTGHLVWNPLTGETVQLLPATAPAGGELTPGRPDRACEGRVCIVIKVIGWSDVPFTESPLCELAPILSWLDSWEIPRRWPAGAPPAGL</sequence>
<evidence type="ECO:0000313" key="2">
    <source>
        <dbReference type="Proteomes" id="UP001596956"/>
    </source>
</evidence>
<protein>
    <submittedName>
        <fullName evidence="1">Uncharacterized protein</fullName>
    </submittedName>
</protein>
<feature type="non-terminal residue" evidence="1">
    <location>
        <position position="113"/>
    </location>
</feature>
<dbReference type="EMBL" id="JBHTHR010000107">
    <property type="protein sequence ID" value="MFD0800850.1"/>
    <property type="molecule type" value="Genomic_DNA"/>
</dbReference>
<proteinExistence type="predicted"/>
<evidence type="ECO:0000313" key="1">
    <source>
        <dbReference type="EMBL" id="MFD0800850.1"/>
    </source>
</evidence>
<gene>
    <name evidence="1" type="ORF">ACFQZU_05905</name>
</gene>
<keyword evidence="2" id="KW-1185">Reference proteome</keyword>
<accession>A0ABW3BCN7</accession>
<dbReference type="Proteomes" id="UP001596956">
    <property type="component" value="Unassembled WGS sequence"/>
</dbReference>